<accession>A0AAD7S6N4</accession>
<evidence type="ECO:0000313" key="2">
    <source>
        <dbReference type="EMBL" id="KAJ8395781.1"/>
    </source>
</evidence>
<dbReference type="PANTHER" id="PTHR23272:SF184">
    <property type="entry name" value="OS03G0311250 PROTEIN"/>
    <property type="match status" value="1"/>
</dbReference>
<evidence type="ECO:0000313" key="3">
    <source>
        <dbReference type="Proteomes" id="UP001221898"/>
    </source>
</evidence>
<gene>
    <name evidence="2" type="ORF">AAFF_G00028280</name>
</gene>
<keyword evidence="3" id="KW-1185">Reference proteome</keyword>
<dbReference type="Proteomes" id="UP001221898">
    <property type="component" value="Unassembled WGS sequence"/>
</dbReference>
<organism evidence="2 3">
    <name type="scientific">Aldrovandia affinis</name>
    <dbReference type="NCBI Taxonomy" id="143900"/>
    <lineage>
        <taxon>Eukaryota</taxon>
        <taxon>Metazoa</taxon>
        <taxon>Chordata</taxon>
        <taxon>Craniata</taxon>
        <taxon>Vertebrata</taxon>
        <taxon>Euteleostomi</taxon>
        <taxon>Actinopterygii</taxon>
        <taxon>Neopterygii</taxon>
        <taxon>Teleostei</taxon>
        <taxon>Notacanthiformes</taxon>
        <taxon>Halosauridae</taxon>
        <taxon>Aldrovandia</taxon>
    </lineage>
</organism>
<feature type="domain" description="HAT C-terminal dimerisation" evidence="1">
    <location>
        <begin position="160"/>
        <end position="230"/>
    </location>
</feature>
<dbReference type="SUPFAM" id="SSF53098">
    <property type="entry name" value="Ribonuclease H-like"/>
    <property type="match status" value="1"/>
</dbReference>
<sequence>MPCLNDLRRLQCLVDMLVPLADLTDQIQTELGNLGIVLPAVAEIKTLLTSRTQPIGIAAFAETLAANVSTRYTPYYSDKHLVLVAVLHPRFKSQWIIRDEMVQYKLGEIRNLLVQETEAVSAEAHMPEADTENGECDVPKRARMFRSYVTQTHFKDANSEIEEYLSTERKRPDQDVIRFRERNCSTLLRLAKVARKVFSVPGGSTSAETVFSVARLLARHHRMSLKPQTLFQK</sequence>
<comment type="caution">
    <text evidence="2">The sequence shown here is derived from an EMBL/GenBank/DDBJ whole genome shotgun (WGS) entry which is preliminary data.</text>
</comment>
<dbReference type="InterPro" id="IPR008906">
    <property type="entry name" value="HATC_C_dom"/>
</dbReference>
<evidence type="ECO:0000259" key="1">
    <source>
        <dbReference type="Pfam" id="PF05699"/>
    </source>
</evidence>
<dbReference type="PANTHER" id="PTHR23272">
    <property type="entry name" value="BED FINGER-RELATED"/>
    <property type="match status" value="1"/>
</dbReference>
<dbReference type="AlphaFoldDB" id="A0AAD7S6N4"/>
<dbReference type="GO" id="GO:0046983">
    <property type="term" value="F:protein dimerization activity"/>
    <property type="evidence" value="ECO:0007669"/>
    <property type="project" value="InterPro"/>
</dbReference>
<dbReference type="EMBL" id="JAINUG010000113">
    <property type="protein sequence ID" value="KAJ8395781.1"/>
    <property type="molecule type" value="Genomic_DNA"/>
</dbReference>
<protein>
    <recommendedName>
        <fullName evidence="1">HAT C-terminal dimerisation domain-containing protein</fullName>
    </recommendedName>
</protein>
<name>A0AAD7S6N4_9TELE</name>
<dbReference type="InterPro" id="IPR012337">
    <property type="entry name" value="RNaseH-like_sf"/>
</dbReference>
<reference evidence="2" key="1">
    <citation type="journal article" date="2023" name="Science">
        <title>Genome structures resolve the early diversification of teleost fishes.</title>
        <authorList>
            <person name="Parey E."/>
            <person name="Louis A."/>
            <person name="Montfort J."/>
            <person name="Bouchez O."/>
            <person name="Roques C."/>
            <person name="Iampietro C."/>
            <person name="Lluch J."/>
            <person name="Castinel A."/>
            <person name="Donnadieu C."/>
            <person name="Desvignes T."/>
            <person name="Floi Bucao C."/>
            <person name="Jouanno E."/>
            <person name="Wen M."/>
            <person name="Mejri S."/>
            <person name="Dirks R."/>
            <person name="Jansen H."/>
            <person name="Henkel C."/>
            <person name="Chen W.J."/>
            <person name="Zahm M."/>
            <person name="Cabau C."/>
            <person name="Klopp C."/>
            <person name="Thompson A.W."/>
            <person name="Robinson-Rechavi M."/>
            <person name="Braasch I."/>
            <person name="Lecointre G."/>
            <person name="Bobe J."/>
            <person name="Postlethwait J.H."/>
            <person name="Berthelot C."/>
            <person name="Roest Crollius H."/>
            <person name="Guiguen Y."/>
        </authorList>
    </citation>
    <scope>NUCLEOTIDE SEQUENCE</scope>
    <source>
        <strain evidence="2">NC1722</strain>
    </source>
</reference>
<dbReference type="Pfam" id="PF05699">
    <property type="entry name" value="Dimer_Tnp_hAT"/>
    <property type="match status" value="1"/>
</dbReference>
<proteinExistence type="predicted"/>